<dbReference type="Proteomes" id="UP000048289">
    <property type="component" value="Unassembled WGS sequence"/>
</dbReference>
<feature type="domain" description="AbiEi antitoxin C-terminal" evidence="1">
    <location>
        <begin position="19"/>
        <end position="172"/>
    </location>
</feature>
<dbReference type="Pfam" id="PF09407">
    <property type="entry name" value="AbiEi_1"/>
    <property type="match status" value="1"/>
</dbReference>
<reference evidence="2 3" key="1">
    <citation type="submission" date="2015-03" db="EMBL/GenBank/DDBJ databases">
        <authorList>
            <consortium name="Pathogen Informatics"/>
        </authorList>
    </citation>
    <scope>NUCLEOTIDE SEQUENCE [LARGE SCALE GENOMIC DNA]</scope>
    <source>
        <strain evidence="2 3">G09901357</strain>
    </source>
</reference>
<protein>
    <recommendedName>
        <fullName evidence="1">AbiEi antitoxin C-terminal domain-containing protein</fullName>
    </recommendedName>
</protein>
<evidence type="ECO:0000313" key="3">
    <source>
        <dbReference type="Proteomes" id="UP000048289"/>
    </source>
</evidence>
<dbReference type="AlphaFoldDB" id="A0A654TCB5"/>
<proteinExistence type="predicted"/>
<dbReference type="EMBL" id="CFOE01000492">
    <property type="protein sequence ID" value="CFE42123.1"/>
    <property type="molecule type" value="Genomic_DNA"/>
</dbReference>
<evidence type="ECO:0000259" key="1">
    <source>
        <dbReference type="Pfam" id="PF09407"/>
    </source>
</evidence>
<accession>A0A654TCB5</accession>
<name>A0A654TCB5_MYCTX</name>
<dbReference type="InterPro" id="IPR018547">
    <property type="entry name" value="AbiEi_C"/>
</dbReference>
<dbReference type="Gene3D" id="3.90.56.20">
    <property type="entry name" value="replication protein C, winged helix domain"/>
    <property type="match status" value="1"/>
</dbReference>
<gene>
    <name evidence="2" type="ORF">ERS007681_03109</name>
</gene>
<organism evidence="2 3">
    <name type="scientific">Mycobacterium tuberculosis</name>
    <dbReference type="NCBI Taxonomy" id="1773"/>
    <lineage>
        <taxon>Bacteria</taxon>
        <taxon>Bacillati</taxon>
        <taxon>Actinomycetota</taxon>
        <taxon>Actinomycetes</taxon>
        <taxon>Mycobacteriales</taxon>
        <taxon>Mycobacteriaceae</taxon>
        <taxon>Mycobacterium</taxon>
        <taxon>Mycobacterium tuberculosis complex</taxon>
    </lineage>
</organism>
<evidence type="ECO:0000313" key="2">
    <source>
        <dbReference type="EMBL" id="CFE42123.1"/>
    </source>
</evidence>
<sequence>MKGTWAFIPPGEAAISDPYLPLRSWLARDQNAGFMLAGASAAWHLGYLDRQPDGRIPIWLPPAKRLPDGLASYVSVVRIPWNAADTALLAPRPALLVRRRLDLVAWATGLPALGPEALLVQIATRPASFGPWADLVPHLDDLVADCSDERLERLLSGRPTSAWQRASYLLDSGGEPARGQALLAKRHTEVMPVTRFTTAHSRDRGESVWAPEYQLVDELVVPLLRVIGKA</sequence>
<dbReference type="SUPFAM" id="SSF160887">
    <property type="entry name" value="Rv2827c C-terminal domain-like"/>
    <property type="match status" value="1"/>
</dbReference>